<keyword evidence="2" id="KW-0813">Transport</keyword>
<comment type="caution">
    <text evidence="8">The sequence shown here is derived from an EMBL/GenBank/DDBJ whole genome shotgun (WGS) entry which is preliminary data.</text>
</comment>
<dbReference type="InterPro" id="IPR032629">
    <property type="entry name" value="DCB_dom"/>
</dbReference>
<keyword evidence="9" id="KW-1185">Reference proteome</keyword>
<dbReference type="InterPro" id="IPR016024">
    <property type="entry name" value="ARM-type_fold"/>
</dbReference>
<dbReference type="PANTHER" id="PTHR10663:SF333">
    <property type="entry name" value="PROTEIN MON2 HOMOLOG"/>
    <property type="match status" value="1"/>
</dbReference>
<dbReference type="eggNOG" id="KOG1848">
    <property type="taxonomic scope" value="Eukaryota"/>
</dbReference>
<evidence type="ECO:0000256" key="4">
    <source>
        <dbReference type="SAM" id="MobiDB-lite"/>
    </source>
</evidence>
<dbReference type="STRING" id="1109443.G4TL18"/>
<reference evidence="8 9" key="1">
    <citation type="journal article" date="2011" name="PLoS Pathog.">
        <title>Endophytic Life Strategies Decoded by Genome and Transcriptome Analyses of the Mutualistic Root Symbiont Piriformospora indica.</title>
        <authorList>
            <person name="Zuccaro A."/>
            <person name="Lahrmann U."/>
            <person name="Guldener U."/>
            <person name="Langen G."/>
            <person name="Pfiffi S."/>
            <person name="Biedenkopf D."/>
            <person name="Wong P."/>
            <person name="Samans B."/>
            <person name="Grimm C."/>
            <person name="Basiewicz M."/>
            <person name="Murat C."/>
            <person name="Martin F."/>
            <person name="Kogel K.H."/>
        </authorList>
    </citation>
    <scope>NUCLEOTIDE SEQUENCE [LARGE SCALE GENOMIC DNA]</scope>
    <source>
        <strain evidence="8 9">DSM 11827</strain>
    </source>
</reference>
<evidence type="ECO:0000259" key="6">
    <source>
        <dbReference type="Pfam" id="PF16206"/>
    </source>
</evidence>
<evidence type="ECO:0000256" key="3">
    <source>
        <dbReference type="ARBA" id="ARBA00022927"/>
    </source>
</evidence>
<dbReference type="PANTHER" id="PTHR10663">
    <property type="entry name" value="GUANYL-NUCLEOTIDE EXCHANGE FACTOR"/>
    <property type="match status" value="1"/>
</dbReference>
<dbReference type="InterPro" id="IPR032817">
    <property type="entry name" value="Mon2_C"/>
</dbReference>
<feature type="region of interest" description="Disordered" evidence="4">
    <location>
        <begin position="1515"/>
        <end position="1545"/>
    </location>
</feature>
<dbReference type="GO" id="GO:0015031">
    <property type="term" value="P:protein transport"/>
    <property type="evidence" value="ECO:0007669"/>
    <property type="project" value="UniProtKB-KW"/>
</dbReference>
<feature type="domain" description="Mon2/Sec7/BIG1-like dimerisation and cyclophilin-binding" evidence="7">
    <location>
        <begin position="4"/>
        <end position="174"/>
    </location>
</feature>
<dbReference type="Proteomes" id="UP000007148">
    <property type="component" value="Unassembled WGS sequence"/>
</dbReference>
<evidence type="ECO:0000313" key="8">
    <source>
        <dbReference type="EMBL" id="CCA72019.1"/>
    </source>
</evidence>
<name>G4TL18_SERID</name>
<protein>
    <submittedName>
        <fullName evidence="8">Related to MON2-Peripheral membrane protein with a role in endocytosis and vacuole integrity</fullName>
    </submittedName>
</protein>
<dbReference type="InterPro" id="IPR032691">
    <property type="entry name" value="Mon2/Sec7/BIG1-like_HUS"/>
</dbReference>
<evidence type="ECO:0000313" key="9">
    <source>
        <dbReference type="Proteomes" id="UP000007148"/>
    </source>
</evidence>
<dbReference type="EMBL" id="CAFZ01000144">
    <property type="protein sequence ID" value="CCA72019.1"/>
    <property type="molecule type" value="Genomic_DNA"/>
</dbReference>
<comment type="similarity">
    <text evidence="1">Belongs to the MON2 family.</text>
</comment>
<sequence length="1739" mass="190872">MSSLSFLISELQALATETRRRYPDVREASDKAVALLRANPGAEGLTSLIDGAHGDDLMKPVFLGCASKNAKVITLALSVLQRLIALKAVSFRALPHIISTMGEIISQGVDIQLRILQALLSLVTTFPDLHGAVLGDALLLCFHLQDSRIAVVSSTAAATLRQLVMFIFEKVVMQKAAVEIHTIRLPDGTSTQLSSAELDAYRVFEDLCLLANAEAPQFLRLESLPKTFALELIESVLTNYHGLFHKRPEILLLLHHHLSPLLLKGLSERPLFPLALRSTRVVFLLLKQFSDELATEAEVFAMMLIRIISGEDSNASDGSRRPHWMRVLATEVIRGICNDADLMRRYWQLYDAGTEGSHVFAALITALKRLVTERPALLGVSHQMQGLGVHEGTTLEHVAGIVANAASSTVHGALGIPNNATGLNMETCSMRLQCIDQLDKAEAPAIPEGYIYVLGLQCLVSIAEGFAASTLPAFALLSPKGTDSAPMRLPPALDLDALDGDDATVKHLRVEKRMIEDGWPALLAALSFLIGTNLSDELFSEVLAALQALTNVSGVLGLQTPRDAFLTSLSKLAIPARVVSRLDSHVEPSTPRGAAGVVDGIAALAGASVPIQTPGLSDRNVACLKVLIFSASYLGGSLGPSWFNVLETLQNADYVLTNKGTRIISSRKLPSALLNASIGKAASGTSTTAVEPAANGYHLDRPLLLTDVEPEHVLMAIQGLFESTKDMSDEAFNHFTVALCKLSAEMIGMQVSADLDESLQEDANGPPMSPTAAYAHRRRVSGIQLTRTPRSGDFSVNKLGTISQLNISRLLYLDESIAWQPITSHLMTILRHPLAPASLRIQAAQNLDGVLVVIPRALQNLDKETIKTVQQRTLTVLASQVTTEGGSSTVVDIRRMGLETLHQILQTGSHTLLVGWEIILEMLASVCRPTTAPTSIPMVPEDSIPETPIVPTTPHTRGTPSLNTGFLDKPNIPLIRSAFQSLTLVCDNLLSLSSDQLKLCISTLGLFGRQMDTNIALTAAESLLWGVSDSIQMRRKDPDAEQQYNELWMFLLSELLVLCTDARPEVRGGSIQTLFRTMQLYGLTLSLDMWHECIWKIIFPLLDSLRAAAAMISPDGEGSLSAGNAWDESKILALQSIGGIFNDFLMSKLVQLIDFEQVWSTFVQQIQSSVLEESKPIITVALRSIEKALKSFKDPVGINKTIADRSCETLWSSWETMGRQLTTRPSGVYHPENLTHDNFVAFVDVVRSLRSLSKSVKGQEWTLQRLGELLAILRSIQIYKLADFRPDVDAMTPLQNNILVVYESVDLSVSGSASLVLSDYAYFVTLAFLEAQDQITPTSKQDAVSQAKKATYIAICKRIMPVLSHLYSRFKGSLELYCDGTVEAILKAYAIPIKLKYDCPSPSKFGSDPPLWKTATTTFVSVAKDCIPRITEFPELSDERIAGIWQSLLEVFEGALMADCSSAAEDLIDEVFDHVFISAIETHVSAHLGHKRVPNDIIINFGKVLQHASKIHEPGITPIPIPIPHEHDEEEPSEEVSSTNQRASNDLGGEYEVVGTTLSISILPRERFSYWCFDLIFHLCSSIDDDYEWNRRRVAALCLPQLLDRISQDSRAREEEVLYVLNKMLNLSLWSGSLWASQSEDPTRFANELPESVSDEVINRSRDLAYKSPRAHLFYCYNLLLQIVSAPKSATAWLPPSFFTSMNPTMPEIESPQYIHYDSRTLANSCLKLIGEEMGLPWS</sequence>
<evidence type="ECO:0000259" key="7">
    <source>
        <dbReference type="Pfam" id="PF16213"/>
    </source>
</evidence>
<evidence type="ECO:0000259" key="5">
    <source>
        <dbReference type="Pfam" id="PF12783"/>
    </source>
</evidence>
<dbReference type="FunCoup" id="G4TL18">
    <property type="interactions" value="471"/>
</dbReference>
<accession>G4TL18</accession>
<keyword evidence="3" id="KW-0653">Protein transport</keyword>
<dbReference type="Pfam" id="PF16206">
    <property type="entry name" value="Mon2_C"/>
    <property type="match status" value="1"/>
</dbReference>
<dbReference type="HOGENOM" id="CLU_001169_1_0_1"/>
<feature type="domain" description="Mon2/Sec7/BIG1-like HUS" evidence="5">
    <location>
        <begin position="198"/>
        <end position="358"/>
    </location>
</feature>
<dbReference type="GO" id="GO:0005794">
    <property type="term" value="C:Golgi apparatus"/>
    <property type="evidence" value="ECO:0007669"/>
    <property type="project" value="UniProtKB-ARBA"/>
</dbReference>
<dbReference type="InParanoid" id="G4TL18"/>
<dbReference type="Pfam" id="PF16213">
    <property type="entry name" value="DCB"/>
    <property type="match status" value="1"/>
</dbReference>
<dbReference type="OMA" id="AWRLCLN"/>
<dbReference type="OrthoDB" id="294853at2759"/>
<dbReference type="Pfam" id="PF12783">
    <property type="entry name" value="Sec7-like_HUS"/>
    <property type="match status" value="1"/>
</dbReference>
<evidence type="ECO:0000256" key="1">
    <source>
        <dbReference type="ARBA" id="ARBA00008144"/>
    </source>
</evidence>
<proteinExistence type="inferred from homology"/>
<gene>
    <name evidence="8" type="ORF">PIIN_05954</name>
</gene>
<evidence type="ECO:0000256" key="2">
    <source>
        <dbReference type="ARBA" id="ARBA00022448"/>
    </source>
</evidence>
<dbReference type="SUPFAM" id="SSF48371">
    <property type="entry name" value="ARM repeat"/>
    <property type="match status" value="2"/>
</dbReference>
<feature type="domain" description="Mon2 C-terminal" evidence="6">
    <location>
        <begin position="1042"/>
        <end position="1190"/>
    </location>
</feature>
<organism evidence="8 9">
    <name type="scientific">Serendipita indica (strain DSM 11827)</name>
    <name type="common">Root endophyte fungus</name>
    <name type="synonym">Piriformospora indica</name>
    <dbReference type="NCBI Taxonomy" id="1109443"/>
    <lineage>
        <taxon>Eukaryota</taxon>
        <taxon>Fungi</taxon>
        <taxon>Dikarya</taxon>
        <taxon>Basidiomycota</taxon>
        <taxon>Agaricomycotina</taxon>
        <taxon>Agaricomycetes</taxon>
        <taxon>Sebacinales</taxon>
        <taxon>Serendipitaceae</taxon>
        <taxon>Serendipita</taxon>
    </lineage>
</organism>